<dbReference type="Proteomes" id="UP000051936">
    <property type="component" value="Unassembled WGS sequence"/>
</dbReference>
<dbReference type="EMBL" id="LJYG01000109">
    <property type="protein sequence ID" value="KRQ02894.1"/>
    <property type="molecule type" value="Genomic_DNA"/>
</dbReference>
<evidence type="ECO:0000313" key="2">
    <source>
        <dbReference type="Proteomes" id="UP000051936"/>
    </source>
</evidence>
<keyword evidence="2" id="KW-1185">Reference proteome</keyword>
<comment type="caution">
    <text evidence="1">The sequence shown here is derived from an EMBL/GenBank/DDBJ whole genome shotgun (WGS) entry which is preliminary data.</text>
</comment>
<accession>A0A0R3D3H4</accession>
<sequence>MPASAGLHEADGRCHNQLAPPRLLVAGRERALAQQIQLVLVEAAFEPEQQEVVAVPWRIDSLLIDQIRP</sequence>
<reference evidence="1 2" key="1">
    <citation type="submission" date="2015-09" db="EMBL/GenBank/DDBJ databases">
        <title>Draft Genome Sequence of Bradyrhizobium manausense Strain BR 3351T, a Novel Symbiotic Nitrogen-Fixing Alphaproteobacterium Isolated from Brazilian Amazon Rain Forest.</title>
        <authorList>
            <person name="De Araujo J.L."/>
            <person name="Zilli J.E."/>
        </authorList>
    </citation>
    <scope>NUCLEOTIDE SEQUENCE [LARGE SCALE GENOMIC DNA]</scope>
    <source>
        <strain evidence="1 2">BR3351</strain>
    </source>
</reference>
<evidence type="ECO:0000313" key="1">
    <source>
        <dbReference type="EMBL" id="KRQ02894.1"/>
    </source>
</evidence>
<gene>
    <name evidence="1" type="ORF">AOQ71_34380</name>
</gene>
<proteinExistence type="predicted"/>
<protein>
    <submittedName>
        <fullName evidence="1">Uncharacterized protein</fullName>
    </submittedName>
</protein>
<organism evidence="1 2">
    <name type="scientific">Bradyrhizobium manausense</name>
    <dbReference type="NCBI Taxonomy" id="989370"/>
    <lineage>
        <taxon>Bacteria</taxon>
        <taxon>Pseudomonadati</taxon>
        <taxon>Pseudomonadota</taxon>
        <taxon>Alphaproteobacteria</taxon>
        <taxon>Hyphomicrobiales</taxon>
        <taxon>Nitrobacteraceae</taxon>
        <taxon>Bradyrhizobium</taxon>
    </lineage>
</organism>
<name>A0A0R3D3H4_9BRAD</name>
<dbReference type="AlphaFoldDB" id="A0A0R3D3H4"/>